<evidence type="ECO:0000259" key="4">
    <source>
        <dbReference type="Pfam" id="PF00534"/>
    </source>
</evidence>
<keyword evidence="3 6" id="KW-0808">Transferase</keyword>
<dbReference type="Pfam" id="PF00534">
    <property type="entry name" value="Glycos_transf_1"/>
    <property type="match status" value="1"/>
</dbReference>
<gene>
    <name evidence="6" type="ORF">H4W27_000935</name>
</gene>
<evidence type="ECO:0000256" key="3">
    <source>
        <dbReference type="ARBA" id="ARBA00022679"/>
    </source>
</evidence>
<dbReference type="InterPro" id="IPR050194">
    <property type="entry name" value="Glycosyltransferase_grp1"/>
</dbReference>
<dbReference type="Proteomes" id="UP000643525">
    <property type="component" value="Unassembled WGS sequence"/>
</dbReference>
<proteinExistence type="predicted"/>
<dbReference type="PANTHER" id="PTHR45947">
    <property type="entry name" value="SULFOQUINOVOSYL TRANSFERASE SQD2"/>
    <property type="match status" value="1"/>
</dbReference>
<keyword evidence="7" id="KW-1185">Reference proteome</keyword>
<evidence type="ECO:0000313" key="6">
    <source>
        <dbReference type="EMBL" id="MBE1523817.1"/>
    </source>
</evidence>
<dbReference type="RefSeq" id="WP_192594913.1">
    <property type="nucleotide sequence ID" value="NZ_BAAALJ010000014.1"/>
</dbReference>
<dbReference type="EMBL" id="JADBED010000001">
    <property type="protein sequence ID" value="MBE1523817.1"/>
    <property type="molecule type" value="Genomic_DNA"/>
</dbReference>
<evidence type="ECO:0000313" key="7">
    <source>
        <dbReference type="Proteomes" id="UP000643525"/>
    </source>
</evidence>
<reference evidence="6 7" key="1">
    <citation type="submission" date="2020-10" db="EMBL/GenBank/DDBJ databases">
        <title>Sequencing the genomes of 1000 actinobacteria strains.</title>
        <authorList>
            <person name="Klenk H.-P."/>
        </authorList>
    </citation>
    <scope>NUCLEOTIDE SEQUENCE [LARGE SCALE GENOMIC DNA]</scope>
    <source>
        <strain evidence="6 7">DSM 15666</strain>
    </source>
</reference>
<sequence length="428" mass="45882">MSTDCVPATVSSDLQTAQASARVVMISLHTSPLAQAGSRDAGGLNVYVNQLSRALVQAGITVDIITSDADAEKPLRADRCRVLDDGRRLHTLAVGPRARTERSALLEQLDSLADRALDSLRSADPRPVTTVHSHYWISGLAGITVARALAAPLVHTMHTIAAVKRERDPDTQEDPQRSLAEADIAGTADLVTANTEREIADLKRLFVLDAARIALIRPGVDLGVFHPPVGEDPRGGALEGRALRLAFAGRLQPHKGPQVAVEALGELRRMMPEVPVELVVAGSQSGEDVLDLRALAERAGVADSLRALPPLPHRRLAELFRSSDAVLMPSYSESFGLVALEAMACGTPVLAHDVGGLSALVQHRRTGRLIPSLEPGEWAEQLRWLVLHRRAWSRYSSTAAALASSYSWEATAAATREAYRSVALVTSS</sequence>
<keyword evidence="2 6" id="KW-0328">Glycosyltransferase</keyword>
<comment type="caution">
    <text evidence="6">The sequence shown here is derived from an EMBL/GenBank/DDBJ whole genome shotgun (WGS) entry which is preliminary data.</text>
</comment>
<evidence type="ECO:0000256" key="1">
    <source>
        <dbReference type="ARBA" id="ARBA00021292"/>
    </source>
</evidence>
<feature type="domain" description="Glycosyl transferase family 1" evidence="4">
    <location>
        <begin position="244"/>
        <end position="389"/>
    </location>
</feature>
<feature type="domain" description="Glycosyltransferase subfamily 4-like N-terminal" evidence="5">
    <location>
        <begin position="42"/>
        <end position="219"/>
    </location>
</feature>
<protein>
    <recommendedName>
        <fullName evidence="1">D-inositol 3-phosphate glycosyltransferase</fullName>
    </recommendedName>
</protein>
<name>A0ABR9JD19_9MICC</name>
<evidence type="ECO:0000256" key="2">
    <source>
        <dbReference type="ARBA" id="ARBA00022676"/>
    </source>
</evidence>
<evidence type="ECO:0000259" key="5">
    <source>
        <dbReference type="Pfam" id="PF13579"/>
    </source>
</evidence>
<dbReference type="InterPro" id="IPR028098">
    <property type="entry name" value="Glyco_trans_4-like_N"/>
</dbReference>
<dbReference type="GO" id="GO:0102710">
    <property type="term" value="F:D-inositol-3-phosphate glycosyltransferase activity"/>
    <property type="evidence" value="ECO:0007669"/>
    <property type="project" value="UniProtKB-EC"/>
</dbReference>
<accession>A0ABR9JD19</accession>
<organism evidence="6 7">
    <name type="scientific">Nesterenkonia lutea</name>
    <dbReference type="NCBI Taxonomy" id="272919"/>
    <lineage>
        <taxon>Bacteria</taxon>
        <taxon>Bacillati</taxon>
        <taxon>Actinomycetota</taxon>
        <taxon>Actinomycetes</taxon>
        <taxon>Micrococcales</taxon>
        <taxon>Micrococcaceae</taxon>
        <taxon>Nesterenkonia</taxon>
    </lineage>
</organism>
<dbReference type="SUPFAM" id="SSF53756">
    <property type="entry name" value="UDP-Glycosyltransferase/glycogen phosphorylase"/>
    <property type="match status" value="1"/>
</dbReference>
<dbReference type="InterPro" id="IPR001296">
    <property type="entry name" value="Glyco_trans_1"/>
</dbReference>
<dbReference type="PANTHER" id="PTHR45947:SF3">
    <property type="entry name" value="SULFOQUINOVOSYL TRANSFERASE SQD2"/>
    <property type="match status" value="1"/>
</dbReference>
<dbReference type="Gene3D" id="3.40.50.2000">
    <property type="entry name" value="Glycogen Phosphorylase B"/>
    <property type="match status" value="2"/>
</dbReference>
<dbReference type="Pfam" id="PF13579">
    <property type="entry name" value="Glyco_trans_4_4"/>
    <property type="match status" value="1"/>
</dbReference>